<evidence type="ECO:0000313" key="2">
    <source>
        <dbReference type="Proteomes" id="UP000821845"/>
    </source>
</evidence>
<reference evidence="1" key="1">
    <citation type="submission" date="2020-05" db="EMBL/GenBank/DDBJ databases">
        <title>Large-scale comparative analyses of tick genomes elucidate their genetic diversity and vector capacities.</title>
        <authorList>
            <person name="Jia N."/>
            <person name="Wang J."/>
            <person name="Shi W."/>
            <person name="Du L."/>
            <person name="Sun Y."/>
            <person name="Zhan W."/>
            <person name="Jiang J."/>
            <person name="Wang Q."/>
            <person name="Zhang B."/>
            <person name="Ji P."/>
            <person name="Sakyi L.B."/>
            <person name="Cui X."/>
            <person name="Yuan T."/>
            <person name="Jiang B."/>
            <person name="Yang W."/>
            <person name="Lam T.T.-Y."/>
            <person name="Chang Q."/>
            <person name="Ding S."/>
            <person name="Wang X."/>
            <person name="Zhu J."/>
            <person name="Ruan X."/>
            <person name="Zhao L."/>
            <person name="Wei J."/>
            <person name="Que T."/>
            <person name="Du C."/>
            <person name="Cheng J."/>
            <person name="Dai P."/>
            <person name="Han X."/>
            <person name="Huang E."/>
            <person name="Gao Y."/>
            <person name="Liu J."/>
            <person name="Shao H."/>
            <person name="Ye R."/>
            <person name="Li L."/>
            <person name="Wei W."/>
            <person name="Wang X."/>
            <person name="Wang C."/>
            <person name="Yang T."/>
            <person name="Huo Q."/>
            <person name="Li W."/>
            <person name="Guo W."/>
            <person name="Chen H."/>
            <person name="Zhou L."/>
            <person name="Ni X."/>
            <person name="Tian J."/>
            <person name="Zhou Y."/>
            <person name="Sheng Y."/>
            <person name="Liu T."/>
            <person name="Pan Y."/>
            <person name="Xia L."/>
            <person name="Li J."/>
            <person name="Zhao F."/>
            <person name="Cao W."/>
        </authorList>
    </citation>
    <scope>NUCLEOTIDE SEQUENCE</scope>
    <source>
        <strain evidence="1">Hyas-2018</strain>
    </source>
</reference>
<protein>
    <submittedName>
        <fullName evidence="1">Uncharacterized protein</fullName>
    </submittedName>
</protein>
<dbReference type="EMBL" id="CM023483">
    <property type="protein sequence ID" value="KAH6934776.1"/>
    <property type="molecule type" value="Genomic_DNA"/>
</dbReference>
<name>A0ACB7SLD8_HYAAI</name>
<organism evidence="1 2">
    <name type="scientific">Hyalomma asiaticum</name>
    <name type="common">Tick</name>
    <dbReference type="NCBI Taxonomy" id="266040"/>
    <lineage>
        <taxon>Eukaryota</taxon>
        <taxon>Metazoa</taxon>
        <taxon>Ecdysozoa</taxon>
        <taxon>Arthropoda</taxon>
        <taxon>Chelicerata</taxon>
        <taxon>Arachnida</taxon>
        <taxon>Acari</taxon>
        <taxon>Parasitiformes</taxon>
        <taxon>Ixodida</taxon>
        <taxon>Ixodoidea</taxon>
        <taxon>Ixodidae</taxon>
        <taxon>Hyalomminae</taxon>
        <taxon>Hyalomma</taxon>
    </lineage>
</organism>
<comment type="caution">
    <text evidence="1">The sequence shown here is derived from an EMBL/GenBank/DDBJ whole genome shotgun (WGS) entry which is preliminary data.</text>
</comment>
<accession>A0ACB7SLD8</accession>
<keyword evidence="2" id="KW-1185">Reference proteome</keyword>
<dbReference type="Proteomes" id="UP000821845">
    <property type="component" value="Chromosome 3"/>
</dbReference>
<evidence type="ECO:0000313" key="1">
    <source>
        <dbReference type="EMBL" id="KAH6934776.1"/>
    </source>
</evidence>
<sequence>MRRRRSGAMPDYDARRPLASLFFDVHGYASTQRADASCSDKIASKDNSTRTGADKTRIVDREVNIEEWADAPFNAGPRKHRHIRTPGPLSRRPISPVTQAQVVGGQPSRVSGRKLIDSATTPLHITPAANQALPKRTSAAEARQAQRDPTARSRSSTAWIPRGSTKRRRRDAFPSLKHHRRAGNDQPLTQRLTALRLAHIPSVRKAPFRLASLLSNSL</sequence>
<gene>
    <name evidence="1" type="ORF">HPB50_000707</name>
</gene>
<proteinExistence type="predicted"/>